<dbReference type="KEGG" id="hbu:Hbut_0290"/>
<evidence type="ECO:0000313" key="2">
    <source>
        <dbReference type="Proteomes" id="UP000002593"/>
    </source>
</evidence>
<keyword evidence="2" id="KW-1185">Reference proteome</keyword>
<dbReference type="GeneID" id="4781332"/>
<proteinExistence type="predicted"/>
<dbReference type="RefSeq" id="WP_011821480.1">
    <property type="nucleotide sequence ID" value="NC_008818.1"/>
</dbReference>
<reference evidence="1 2" key="1">
    <citation type="journal article" date="2007" name="Archaea">
        <title>The genome of Hyperthermus butylicus: a sulfur-reducing, peptide fermenting, neutrophilic Crenarchaeote growing up to 108 degrees C.</title>
        <authorList>
            <person name="Brugger K."/>
            <person name="Chen L."/>
            <person name="Stark M."/>
            <person name="Zibat A."/>
            <person name="Redder P."/>
            <person name="Ruepp A."/>
            <person name="Awayez M."/>
            <person name="She Q."/>
            <person name="Garrett R.A."/>
            <person name="Klenk H.P."/>
        </authorList>
    </citation>
    <scope>NUCLEOTIDE SEQUENCE [LARGE SCALE GENOMIC DNA]</scope>
    <source>
        <strain evidence="2">DSM 5456 / JCM 9403 / PLM1-5</strain>
    </source>
</reference>
<dbReference type="EMBL" id="CP000493">
    <property type="protein sequence ID" value="ABM80162.1"/>
    <property type="molecule type" value="Genomic_DNA"/>
</dbReference>
<dbReference type="eggNOG" id="arCOG00299">
    <property type="taxonomic scope" value="Archaea"/>
</dbReference>
<dbReference type="EnsemblBacteria" id="ABM80162">
    <property type="protein sequence ID" value="ABM80162"/>
    <property type="gene ID" value="Hbut_0290"/>
</dbReference>
<dbReference type="AlphaFoldDB" id="A2BJK1"/>
<dbReference type="HOGENOM" id="CLU_130790_0_0_2"/>
<dbReference type="Proteomes" id="UP000002593">
    <property type="component" value="Chromosome"/>
</dbReference>
<name>A2BJK1_HYPBU</name>
<sequence length="181" mass="20421">MTGEHEERAGYPWVWSTWVKAPILRNRDLLIASACLPFVNPELFRKLAEGKTALLACPERESPAHYGKIASIIRSSKPRSITIVTIDGSPHCFALHASANEAEYILGERVEKKHYVVVNGEELVEISPNAVRVARYLHIVDKIIREHPEIMKELDRVSLEYRQAKKLIGKDEELEEAAANG</sequence>
<protein>
    <submittedName>
        <fullName evidence="1">4Fe-4S ferredoxin protein</fullName>
    </submittedName>
</protein>
<dbReference type="OrthoDB" id="23567at2157"/>
<accession>A2BJK1</accession>
<organism evidence="1 2">
    <name type="scientific">Hyperthermus butylicus (strain DSM 5456 / JCM 9403 / PLM1-5)</name>
    <dbReference type="NCBI Taxonomy" id="415426"/>
    <lineage>
        <taxon>Archaea</taxon>
        <taxon>Thermoproteota</taxon>
        <taxon>Thermoprotei</taxon>
        <taxon>Desulfurococcales</taxon>
        <taxon>Pyrodictiaceae</taxon>
        <taxon>Hyperthermus</taxon>
    </lineage>
</organism>
<gene>
    <name evidence="1" type="ordered locus">Hbut_0290</name>
</gene>
<evidence type="ECO:0000313" key="1">
    <source>
        <dbReference type="EMBL" id="ABM80162.1"/>
    </source>
</evidence>